<sequence length="388" mass="44282">MSDIPPEIIREILIWLPVKSLLRFRCVSKPWRSMIDRKDFIKLHLRHSYETNSNRTLVVDSTQLFYVDLDSFEQLDIGNNTQFEPQTVACSCDGLVLIVVSINSIVLWNPATRKLNKLPVTPLEDRITNEAKHIEQRYALGYDSKHDDYKVVMFQVSTRLDGGCSFSETQIYSLRSNTWKRIEDFPYMLPRGKRWGVYLNEALHTVVKDGQGSEVIMAFNIAKEEHYEVPRPSVNYRLSSVEVMGGCLTAIAPGKRNSTEIWAMKEYRVKKSWTKLLCFEPPLREPCLNLCPLSYSKSGDEVLLNYDGICLNWYNLKEKTVSIACVPGLTASFNASAHDPSFHSEFCVGSLVSPYSPAGPGYERQGKKGKEIKKKRDDFLSVGFKLVL</sequence>
<dbReference type="Pfam" id="PF07734">
    <property type="entry name" value="FBA_1"/>
    <property type="match status" value="1"/>
</dbReference>
<name>A0AAV6XS76_9LAMI</name>
<proteinExistence type="predicted"/>
<dbReference type="SUPFAM" id="SSF81383">
    <property type="entry name" value="F-box domain"/>
    <property type="match status" value="1"/>
</dbReference>
<dbReference type="Pfam" id="PF00646">
    <property type="entry name" value="F-box"/>
    <property type="match status" value="1"/>
</dbReference>
<reference evidence="2" key="1">
    <citation type="submission" date="2019-10" db="EMBL/GenBank/DDBJ databases">
        <authorList>
            <person name="Zhang R."/>
            <person name="Pan Y."/>
            <person name="Wang J."/>
            <person name="Ma R."/>
            <person name="Yu S."/>
        </authorList>
    </citation>
    <scope>NUCLEOTIDE SEQUENCE</scope>
    <source>
        <strain evidence="2">LA-IB0</strain>
        <tissue evidence="2">Leaf</tissue>
    </source>
</reference>
<evidence type="ECO:0000313" key="3">
    <source>
        <dbReference type="Proteomes" id="UP000826271"/>
    </source>
</evidence>
<dbReference type="AlphaFoldDB" id="A0AAV6XS76"/>
<gene>
    <name evidence="2" type="ORF">BUALT_Bualt03G0085900</name>
</gene>
<dbReference type="Proteomes" id="UP000826271">
    <property type="component" value="Unassembled WGS sequence"/>
</dbReference>
<accession>A0AAV6XS76</accession>
<dbReference type="InterPro" id="IPR006527">
    <property type="entry name" value="F-box-assoc_dom_typ1"/>
</dbReference>
<dbReference type="InterPro" id="IPR011043">
    <property type="entry name" value="Gal_Oxase/kelch_b-propeller"/>
</dbReference>
<feature type="domain" description="F-box" evidence="1">
    <location>
        <begin position="1"/>
        <end position="43"/>
    </location>
</feature>
<comment type="caution">
    <text evidence="2">The sequence shown here is derived from an EMBL/GenBank/DDBJ whole genome shotgun (WGS) entry which is preliminary data.</text>
</comment>
<dbReference type="CDD" id="cd22157">
    <property type="entry name" value="F-box_AtFBW1-like"/>
    <property type="match status" value="1"/>
</dbReference>
<dbReference type="PANTHER" id="PTHR31672:SF13">
    <property type="entry name" value="F-BOX PROTEIN CPR30-LIKE"/>
    <property type="match status" value="1"/>
</dbReference>
<keyword evidence="3" id="KW-1185">Reference proteome</keyword>
<dbReference type="PANTHER" id="PTHR31672">
    <property type="entry name" value="BNACNNG10540D PROTEIN"/>
    <property type="match status" value="1"/>
</dbReference>
<organism evidence="2 3">
    <name type="scientific">Buddleja alternifolia</name>
    <dbReference type="NCBI Taxonomy" id="168488"/>
    <lineage>
        <taxon>Eukaryota</taxon>
        <taxon>Viridiplantae</taxon>
        <taxon>Streptophyta</taxon>
        <taxon>Embryophyta</taxon>
        <taxon>Tracheophyta</taxon>
        <taxon>Spermatophyta</taxon>
        <taxon>Magnoliopsida</taxon>
        <taxon>eudicotyledons</taxon>
        <taxon>Gunneridae</taxon>
        <taxon>Pentapetalae</taxon>
        <taxon>asterids</taxon>
        <taxon>lamiids</taxon>
        <taxon>Lamiales</taxon>
        <taxon>Scrophulariaceae</taxon>
        <taxon>Buddlejeae</taxon>
        <taxon>Buddleja</taxon>
    </lineage>
</organism>
<dbReference type="InterPro" id="IPR050796">
    <property type="entry name" value="SCF_F-box_component"/>
</dbReference>
<protein>
    <recommendedName>
        <fullName evidence="1">F-box domain-containing protein</fullName>
    </recommendedName>
</protein>
<dbReference type="EMBL" id="WHWC01000003">
    <property type="protein sequence ID" value="KAG8385829.1"/>
    <property type="molecule type" value="Genomic_DNA"/>
</dbReference>
<dbReference type="InterPro" id="IPR036047">
    <property type="entry name" value="F-box-like_dom_sf"/>
</dbReference>
<dbReference type="PROSITE" id="PS50181">
    <property type="entry name" value="FBOX"/>
    <property type="match status" value="1"/>
</dbReference>
<dbReference type="NCBIfam" id="TIGR01640">
    <property type="entry name" value="F_box_assoc_1"/>
    <property type="match status" value="1"/>
</dbReference>
<dbReference type="InterPro" id="IPR017451">
    <property type="entry name" value="F-box-assoc_interact_dom"/>
</dbReference>
<evidence type="ECO:0000259" key="1">
    <source>
        <dbReference type="PROSITE" id="PS50181"/>
    </source>
</evidence>
<dbReference type="SUPFAM" id="SSF50965">
    <property type="entry name" value="Galactose oxidase, central domain"/>
    <property type="match status" value="1"/>
</dbReference>
<dbReference type="SMART" id="SM00256">
    <property type="entry name" value="FBOX"/>
    <property type="match status" value="1"/>
</dbReference>
<dbReference type="InterPro" id="IPR001810">
    <property type="entry name" value="F-box_dom"/>
</dbReference>
<dbReference type="Gene3D" id="1.20.1280.50">
    <property type="match status" value="1"/>
</dbReference>
<evidence type="ECO:0000313" key="2">
    <source>
        <dbReference type="EMBL" id="KAG8385829.1"/>
    </source>
</evidence>